<dbReference type="InterPro" id="IPR032466">
    <property type="entry name" value="Metal_Hydrolase"/>
</dbReference>
<dbReference type="PATRIC" id="fig|1758689.4.peg.2437"/>
<dbReference type="InterPro" id="IPR011059">
    <property type="entry name" value="Metal-dep_hydrolase_composite"/>
</dbReference>
<dbReference type="STRING" id="1758689.SGUI_2338"/>
<organism evidence="4 5">
    <name type="scientific">Serinicoccus hydrothermalis</name>
    <dbReference type="NCBI Taxonomy" id="1758689"/>
    <lineage>
        <taxon>Bacteria</taxon>
        <taxon>Bacillati</taxon>
        <taxon>Actinomycetota</taxon>
        <taxon>Actinomycetes</taxon>
        <taxon>Micrococcales</taxon>
        <taxon>Ornithinimicrobiaceae</taxon>
        <taxon>Serinicoccus</taxon>
    </lineage>
</organism>
<feature type="domain" description="Amidohydrolase-related" evidence="3">
    <location>
        <begin position="58"/>
        <end position="237"/>
    </location>
</feature>
<reference evidence="4 5" key="1">
    <citation type="submission" date="2016-03" db="EMBL/GenBank/DDBJ databases">
        <title>Shallow-sea hydrothermal system.</title>
        <authorList>
            <person name="Tang K."/>
        </authorList>
    </citation>
    <scope>NUCLEOTIDE SEQUENCE [LARGE SCALE GENOMIC DNA]</scope>
    <source>
        <strain evidence="4 5">JLT9</strain>
    </source>
</reference>
<name>A0A1B1NE78_9MICO</name>
<dbReference type="AlphaFoldDB" id="A0A1B1NE78"/>
<evidence type="ECO:0000256" key="2">
    <source>
        <dbReference type="SAM" id="MobiDB-lite"/>
    </source>
</evidence>
<evidence type="ECO:0000259" key="3">
    <source>
        <dbReference type="Pfam" id="PF01979"/>
    </source>
</evidence>
<feature type="domain" description="Amidohydrolase-related" evidence="3">
    <location>
        <begin position="280"/>
        <end position="470"/>
    </location>
</feature>
<keyword evidence="5" id="KW-1185">Reference proteome</keyword>
<evidence type="ECO:0000313" key="4">
    <source>
        <dbReference type="EMBL" id="ANS79734.1"/>
    </source>
</evidence>
<dbReference type="EMBL" id="CP014989">
    <property type="protein sequence ID" value="ANS79734.1"/>
    <property type="molecule type" value="Genomic_DNA"/>
</dbReference>
<evidence type="ECO:0000313" key="5">
    <source>
        <dbReference type="Proteomes" id="UP000092482"/>
    </source>
</evidence>
<dbReference type="InterPro" id="IPR006680">
    <property type="entry name" value="Amidohydro-rel"/>
</dbReference>
<dbReference type="GO" id="GO:0050416">
    <property type="term" value="F:formimidoylglutamate deiminase activity"/>
    <property type="evidence" value="ECO:0007669"/>
    <property type="project" value="UniProtKB-EC"/>
</dbReference>
<dbReference type="Gene3D" id="3.20.20.140">
    <property type="entry name" value="Metal-dependent hydrolases"/>
    <property type="match status" value="1"/>
</dbReference>
<dbReference type="PANTHER" id="PTHR43794:SF11">
    <property type="entry name" value="AMIDOHYDROLASE-RELATED DOMAIN-CONTAINING PROTEIN"/>
    <property type="match status" value="1"/>
</dbReference>
<feature type="region of interest" description="Disordered" evidence="2">
    <location>
        <begin position="240"/>
        <end position="280"/>
    </location>
</feature>
<dbReference type="EC" id="3.5.3.13" evidence="4"/>
<gene>
    <name evidence="4" type="ORF">SGUI_2338</name>
</gene>
<dbReference type="PANTHER" id="PTHR43794">
    <property type="entry name" value="AMINOHYDROLASE SSNA-RELATED"/>
    <property type="match status" value="1"/>
</dbReference>
<sequence length="495" mass="51999">MRGRPRGGAAVSTTFHAAHAHLPTGVTADVRIAVEDGRITAVGEGIPAAEGDHRLPGIVLPGLANAHSHAFHRALRGRTHGGGGTFWTWRETMYAVAARLDPDRYLALARATYAEMALAGITAVGEFHYLHHGPGGKRYMDPNVMGKALVEAAAEAGIRLTLLDTCYLAGGLDGAGHTELEGTQLRFGDGDAQTWALRVEDLRDHTDGGPEHVRVGAAIHSVRAVPRDQLSTVASWARTATPTPDRTPLLTPDRTPLPSANSRTEGVSGREVAGRRGPAGRPVHVHLSEQPAENDACLAAHGLTPTGLLEAEGVLGPDLSAVHATHLTERDVALLGQHRSTACFCPTTERDLADGIGPGRALRDAGARLSLGSDQHAVVDLLEEARALEMHERLASLERGRFAPADLLAAATAHESIGWPDAGRIEVGARADLVAVRDDTVRTAGCDPAQVVLAASAADVDTVVTDGRVVVQDGRHRLGDVGRLLAGAIHPLLSD</sequence>
<dbReference type="OrthoDB" id="3204583at2"/>
<evidence type="ECO:0000256" key="1">
    <source>
        <dbReference type="ARBA" id="ARBA00022801"/>
    </source>
</evidence>
<proteinExistence type="predicted"/>
<dbReference type="KEGG" id="serj:SGUI_2338"/>
<feature type="compositionally biased region" description="Low complexity" evidence="2">
    <location>
        <begin position="240"/>
        <end position="258"/>
    </location>
</feature>
<keyword evidence="1 4" id="KW-0378">Hydrolase</keyword>
<dbReference type="SUPFAM" id="SSF51556">
    <property type="entry name" value="Metallo-dependent hydrolases"/>
    <property type="match status" value="2"/>
</dbReference>
<accession>A0A1B1NE78</accession>
<dbReference type="InterPro" id="IPR050287">
    <property type="entry name" value="MTA/SAH_deaminase"/>
</dbReference>
<dbReference type="Proteomes" id="UP000092482">
    <property type="component" value="Chromosome"/>
</dbReference>
<dbReference type="Pfam" id="PF01979">
    <property type="entry name" value="Amidohydro_1"/>
    <property type="match status" value="2"/>
</dbReference>
<dbReference type="SUPFAM" id="SSF51338">
    <property type="entry name" value="Composite domain of metallo-dependent hydrolases"/>
    <property type="match status" value="1"/>
</dbReference>
<dbReference type="Gene3D" id="2.30.40.10">
    <property type="entry name" value="Urease, subunit C, domain 1"/>
    <property type="match status" value="1"/>
</dbReference>
<protein>
    <submittedName>
        <fullName evidence="4">Formiminoglutamic iminohydrolase</fullName>
        <ecNumber evidence="4">3.5.3.13</ecNumber>
    </submittedName>
</protein>